<name>A0ACC1N173_9HYPO</name>
<reference evidence="1" key="1">
    <citation type="submission" date="2022-08" db="EMBL/GenBank/DDBJ databases">
        <title>Genome Sequence of Lecanicillium fungicola.</title>
        <authorList>
            <person name="Buettner E."/>
        </authorList>
    </citation>
    <scope>NUCLEOTIDE SEQUENCE</scope>
    <source>
        <strain evidence="1">Babe33</strain>
    </source>
</reference>
<comment type="caution">
    <text evidence="1">The sequence shown here is derived from an EMBL/GenBank/DDBJ whole genome shotgun (WGS) entry which is preliminary data.</text>
</comment>
<sequence length="679" mass="75554">MVIAATPNPHTTRWFAGLFRECSQSLQQWEALAESRLAECDHMRCTIQTLQRQKRDMAAEKAFNDQLIAEQAALIRDLASNRRGAPALEIRGHDRAQNMYHLAHGHLGRRAPPLLLLPSSTFPMASKGELAASEQTVDFHHVVDSAANKSAGKKQPARVYMDTHPLHDYEPLRTLVDRVRNATLSSLAHFAKLHHNNLVTPIAFYCVADDVYVVYEDQGEILDWNVETYMEPMVRAANLGYVADEFATLACKVGLESAPMVAAVLARYMMEQSTMIMPPPCSGRSIQTPWSDQVVVMDVLYSLKGSRTVFHGVRAVNTNLQWDWPDIVSLLWVVEQDDDDTLKLAPEWEQPPRISVDKLSCDIELVLGDYQSTAGNTYLAVKWRDHDCPTWEREEDVMVWEFWEHGQNQDELMYSGVVADIKNGDMPVNDEGSATKDNRSKTLGRPIAMKIQMKIQMKKTVYVLLAVLGVSHGHMQMSWPPALRSKFNPHTTDIDYDMTAPLHADGSDFPCKGYHSLLDTKQGVSVVSWEQGQTYNFSLAGTATHGGGSCQASLSFDRGRTWKVLHSYIGNCPLKPSWEFVLPDNTPAGSALFAWSWFNKFGNREMYMNCAHVTIDGGKNLTKSTKGEYMGQWPAMLVANVGNGCGTIEGFDIAFPQPGPAVSSASENTAGPVGHCGTK</sequence>
<gene>
    <name evidence="1" type="ORF">NQ176_g7293</name>
</gene>
<protein>
    <submittedName>
        <fullName evidence="1">Uncharacterized protein</fullName>
    </submittedName>
</protein>
<evidence type="ECO:0000313" key="1">
    <source>
        <dbReference type="EMBL" id="KAJ2972198.1"/>
    </source>
</evidence>
<organism evidence="1 2">
    <name type="scientific">Zarea fungicola</name>
    <dbReference type="NCBI Taxonomy" id="93591"/>
    <lineage>
        <taxon>Eukaryota</taxon>
        <taxon>Fungi</taxon>
        <taxon>Dikarya</taxon>
        <taxon>Ascomycota</taxon>
        <taxon>Pezizomycotina</taxon>
        <taxon>Sordariomycetes</taxon>
        <taxon>Hypocreomycetidae</taxon>
        <taxon>Hypocreales</taxon>
        <taxon>Cordycipitaceae</taxon>
        <taxon>Zarea</taxon>
    </lineage>
</organism>
<dbReference type="Proteomes" id="UP001143910">
    <property type="component" value="Unassembled WGS sequence"/>
</dbReference>
<evidence type="ECO:0000313" key="2">
    <source>
        <dbReference type="Proteomes" id="UP001143910"/>
    </source>
</evidence>
<proteinExistence type="predicted"/>
<dbReference type="EMBL" id="JANJQO010001196">
    <property type="protein sequence ID" value="KAJ2972198.1"/>
    <property type="molecule type" value="Genomic_DNA"/>
</dbReference>
<keyword evidence="2" id="KW-1185">Reference proteome</keyword>
<accession>A0ACC1N173</accession>